<reference evidence="2 3" key="1">
    <citation type="submission" date="2020-08" db="EMBL/GenBank/DDBJ databases">
        <title>Genomic Encyclopedia of Type Strains, Phase III (KMG-III): the genomes of soil and plant-associated and newly described type strains.</title>
        <authorList>
            <person name="Whitman W."/>
        </authorList>
    </citation>
    <scope>NUCLEOTIDE SEQUENCE [LARGE SCALE GENOMIC DNA]</scope>
    <source>
        <strain evidence="2 3">CECT 8960</strain>
    </source>
</reference>
<dbReference type="EMBL" id="JACHJQ010000004">
    <property type="protein sequence ID" value="MBB4907859.1"/>
    <property type="molecule type" value="Genomic_DNA"/>
</dbReference>
<dbReference type="InterPro" id="IPR036390">
    <property type="entry name" value="WH_DNA-bd_sf"/>
</dbReference>
<dbReference type="Pfam" id="PF12840">
    <property type="entry name" value="HTH_20"/>
    <property type="match status" value="1"/>
</dbReference>
<evidence type="ECO:0000259" key="1">
    <source>
        <dbReference type="PROSITE" id="PS50987"/>
    </source>
</evidence>
<evidence type="ECO:0000313" key="3">
    <source>
        <dbReference type="Proteomes" id="UP000520767"/>
    </source>
</evidence>
<evidence type="ECO:0000313" key="2">
    <source>
        <dbReference type="EMBL" id="MBB4907859.1"/>
    </source>
</evidence>
<sequence>MLDDRLFTAMANPVRRRLLELLRDGSLTAGALAAQFDLSRPAVSEHLQVLRRAELVREEVRGRERHYHLTAEPLAAVSDWLHPFERFWRDRMRTLSKIMEEEPDDG</sequence>
<feature type="domain" description="HTH arsR-type" evidence="1">
    <location>
        <begin position="1"/>
        <end position="89"/>
    </location>
</feature>
<dbReference type="SMART" id="SM00418">
    <property type="entry name" value="HTH_ARSR"/>
    <property type="match status" value="1"/>
</dbReference>
<dbReference type="PROSITE" id="PS50987">
    <property type="entry name" value="HTH_ARSR_2"/>
    <property type="match status" value="1"/>
</dbReference>
<keyword evidence="2" id="KW-0238">DNA-binding</keyword>
<dbReference type="PANTHER" id="PTHR38600">
    <property type="entry name" value="TRANSCRIPTIONAL REGULATORY PROTEIN"/>
    <property type="match status" value="1"/>
</dbReference>
<dbReference type="AlphaFoldDB" id="A0A7W7VF70"/>
<name>A0A7W7VF70_9PSEU</name>
<protein>
    <submittedName>
        <fullName evidence="2">DNA-binding transcriptional ArsR family regulator</fullName>
    </submittedName>
</protein>
<dbReference type="InterPro" id="IPR036388">
    <property type="entry name" value="WH-like_DNA-bd_sf"/>
</dbReference>
<dbReference type="GO" id="GO:0003700">
    <property type="term" value="F:DNA-binding transcription factor activity"/>
    <property type="evidence" value="ECO:0007669"/>
    <property type="project" value="InterPro"/>
</dbReference>
<dbReference type="PRINTS" id="PR00778">
    <property type="entry name" value="HTHARSR"/>
</dbReference>
<comment type="caution">
    <text evidence="2">The sequence shown here is derived from an EMBL/GenBank/DDBJ whole genome shotgun (WGS) entry which is preliminary data.</text>
</comment>
<dbReference type="SUPFAM" id="SSF46785">
    <property type="entry name" value="Winged helix' DNA-binding domain"/>
    <property type="match status" value="1"/>
</dbReference>
<dbReference type="Proteomes" id="UP000520767">
    <property type="component" value="Unassembled WGS sequence"/>
</dbReference>
<proteinExistence type="predicted"/>
<dbReference type="RefSeq" id="WP_184811997.1">
    <property type="nucleotide sequence ID" value="NZ_JACHJQ010000004.1"/>
</dbReference>
<dbReference type="NCBIfam" id="NF033788">
    <property type="entry name" value="HTH_metalloreg"/>
    <property type="match status" value="1"/>
</dbReference>
<dbReference type="GO" id="GO:0003677">
    <property type="term" value="F:DNA binding"/>
    <property type="evidence" value="ECO:0007669"/>
    <property type="project" value="UniProtKB-KW"/>
</dbReference>
<dbReference type="Gene3D" id="1.10.10.10">
    <property type="entry name" value="Winged helix-like DNA-binding domain superfamily/Winged helix DNA-binding domain"/>
    <property type="match status" value="1"/>
</dbReference>
<gene>
    <name evidence="2" type="ORF">FHR82_004101</name>
</gene>
<keyword evidence="3" id="KW-1185">Reference proteome</keyword>
<accession>A0A7W7VF70</accession>
<dbReference type="CDD" id="cd00090">
    <property type="entry name" value="HTH_ARSR"/>
    <property type="match status" value="1"/>
</dbReference>
<dbReference type="InterPro" id="IPR011991">
    <property type="entry name" value="ArsR-like_HTH"/>
</dbReference>
<organism evidence="2 3">
    <name type="scientific">Actinophytocola algeriensis</name>
    <dbReference type="NCBI Taxonomy" id="1768010"/>
    <lineage>
        <taxon>Bacteria</taxon>
        <taxon>Bacillati</taxon>
        <taxon>Actinomycetota</taxon>
        <taxon>Actinomycetes</taxon>
        <taxon>Pseudonocardiales</taxon>
        <taxon>Pseudonocardiaceae</taxon>
    </lineage>
</organism>
<dbReference type="PANTHER" id="PTHR38600:SF2">
    <property type="entry name" value="SLL0088 PROTEIN"/>
    <property type="match status" value="1"/>
</dbReference>
<dbReference type="InterPro" id="IPR001845">
    <property type="entry name" value="HTH_ArsR_DNA-bd_dom"/>
</dbReference>